<evidence type="ECO:0000313" key="1">
    <source>
        <dbReference type="EMBL" id="KAJ9138092.1"/>
    </source>
</evidence>
<proteinExistence type="predicted"/>
<organism evidence="1 2">
    <name type="scientific">Pleurostoma richardsiae</name>
    <dbReference type="NCBI Taxonomy" id="41990"/>
    <lineage>
        <taxon>Eukaryota</taxon>
        <taxon>Fungi</taxon>
        <taxon>Dikarya</taxon>
        <taxon>Ascomycota</taxon>
        <taxon>Pezizomycotina</taxon>
        <taxon>Sordariomycetes</taxon>
        <taxon>Sordariomycetidae</taxon>
        <taxon>Calosphaeriales</taxon>
        <taxon>Pleurostomataceae</taxon>
        <taxon>Pleurostoma</taxon>
    </lineage>
</organism>
<gene>
    <name evidence="1" type="ORF">NKR23_g8671</name>
</gene>
<dbReference type="AlphaFoldDB" id="A0AA38REF4"/>
<sequence length="252" mass="28829">MTTQFTQSPIPLIPMQQLAEAEDGEDDWTGLTDAAERRKRQTRLNMRAYRRRKAQELQVRKAVKVISREKPTQNETESMTPCWVEDQQAFNVLRASIANTQLLSPLQPTRASGCSSEVLHVLPATIPYPSTVPPSLVPTELQCTVPHESWVDIIPHPVWRDNVLRALGNFDEDDLWSDVIGGLFEGFPASEVERRGVIAWSPPWDASGWEISKGFWRKWGWSLRGCEEVLEATNRWRRHRGEEPLVFEDVDS</sequence>
<evidence type="ECO:0008006" key="3">
    <source>
        <dbReference type="Google" id="ProtNLM"/>
    </source>
</evidence>
<dbReference type="PANTHER" id="PTHR38116:SF1">
    <property type="entry name" value="BZIP DOMAIN-CONTAINING PROTEIN"/>
    <property type="match status" value="1"/>
</dbReference>
<dbReference type="InterPro" id="IPR021833">
    <property type="entry name" value="DUF3425"/>
</dbReference>
<keyword evidence="2" id="KW-1185">Reference proteome</keyword>
<dbReference type="EMBL" id="JANBVO010000031">
    <property type="protein sequence ID" value="KAJ9138092.1"/>
    <property type="molecule type" value="Genomic_DNA"/>
</dbReference>
<protein>
    <recommendedName>
        <fullName evidence="3">BZIP domain-containing protein</fullName>
    </recommendedName>
</protein>
<dbReference type="Proteomes" id="UP001174694">
    <property type="component" value="Unassembled WGS sequence"/>
</dbReference>
<name>A0AA38REF4_9PEZI</name>
<comment type="caution">
    <text evidence="1">The sequence shown here is derived from an EMBL/GenBank/DDBJ whole genome shotgun (WGS) entry which is preliminary data.</text>
</comment>
<reference evidence="1" key="1">
    <citation type="submission" date="2022-07" db="EMBL/GenBank/DDBJ databases">
        <title>Fungi with potential for degradation of polypropylene.</title>
        <authorList>
            <person name="Gostincar C."/>
        </authorList>
    </citation>
    <scope>NUCLEOTIDE SEQUENCE</scope>
    <source>
        <strain evidence="1">EXF-13308</strain>
    </source>
</reference>
<dbReference type="Pfam" id="PF11905">
    <property type="entry name" value="DUF3425"/>
    <property type="match status" value="1"/>
</dbReference>
<dbReference type="PANTHER" id="PTHR38116">
    <property type="entry name" value="CHROMOSOME 7, WHOLE GENOME SHOTGUN SEQUENCE"/>
    <property type="match status" value="1"/>
</dbReference>
<evidence type="ECO:0000313" key="2">
    <source>
        <dbReference type="Proteomes" id="UP001174694"/>
    </source>
</evidence>
<accession>A0AA38REF4</accession>